<dbReference type="HAMAP" id="MF_01849">
    <property type="entry name" value="RNA_methyltr_RlmN"/>
    <property type="match status" value="1"/>
</dbReference>
<dbReference type="NCBIfam" id="TIGR00048">
    <property type="entry name" value="rRNA_mod_RlmN"/>
    <property type="match status" value="1"/>
</dbReference>
<dbReference type="GO" id="GO:0005737">
    <property type="term" value="C:cytoplasm"/>
    <property type="evidence" value="ECO:0007669"/>
    <property type="project" value="UniProtKB-SubCell"/>
</dbReference>
<evidence type="ECO:0000256" key="5">
    <source>
        <dbReference type="ARBA" id="ARBA00022603"/>
    </source>
</evidence>
<dbReference type="Gene3D" id="3.20.20.70">
    <property type="entry name" value="Aldolase class I"/>
    <property type="match status" value="1"/>
</dbReference>
<keyword evidence="3 12" id="KW-0963">Cytoplasm</keyword>
<feature type="binding site" evidence="12">
    <location>
        <position position="290"/>
    </location>
    <ligand>
        <name>S-adenosyl-L-methionine</name>
        <dbReference type="ChEBI" id="CHEBI:59789"/>
    </ligand>
</feature>
<comment type="catalytic activity">
    <reaction evidence="12">
        <text>adenosine(37) in tRNA + 2 reduced [2Fe-2S]-[ferredoxin] + 2 S-adenosyl-L-methionine = 2-methyladenosine(37) in tRNA + 5'-deoxyadenosine + L-methionine + 2 oxidized [2Fe-2S]-[ferredoxin] + S-adenosyl-L-homocysteine</text>
        <dbReference type="Rhea" id="RHEA:43332"/>
        <dbReference type="Rhea" id="RHEA-COMP:10000"/>
        <dbReference type="Rhea" id="RHEA-COMP:10001"/>
        <dbReference type="Rhea" id="RHEA-COMP:10162"/>
        <dbReference type="Rhea" id="RHEA-COMP:10485"/>
        <dbReference type="ChEBI" id="CHEBI:17319"/>
        <dbReference type="ChEBI" id="CHEBI:33737"/>
        <dbReference type="ChEBI" id="CHEBI:33738"/>
        <dbReference type="ChEBI" id="CHEBI:57844"/>
        <dbReference type="ChEBI" id="CHEBI:57856"/>
        <dbReference type="ChEBI" id="CHEBI:59789"/>
        <dbReference type="ChEBI" id="CHEBI:74411"/>
        <dbReference type="ChEBI" id="CHEBI:74497"/>
        <dbReference type="EC" id="2.1.1.192"/>
    </reaction>
</comment>
<evidence type="ECO:0000256" key="6">
    <source>
        <dbReference type="ARBA" id="ARBA00022679"/>
    </source>
</evidence>
<dbReference type="RefSeq" id="WP_102364656.1">
    <property type="nucleotide sequence ID" value="NZ_CP020991.1"/>
</dbReference>
<dbReference type="SUPFAM" id="SSF102114">
    <property type="entry name" value="Radical SAM enzymes"/>
    <property type="match status" value="1"/>
</dbReference>
<keyword evidence="8 12" id="KW-0819">tRNA processing</keyword>
<evidence type="ECO:0000256" key="11">
    <source>
        <dbReference type="ARBA" id="ARBA00023014"/>
    </source>
</evidence>
<evidence type="ECO:0000256" key="3">
    <source>
        <dbReference type="ARBA" id="ARBA00022490"/>
    </source>
</evidence>
<dbReference type="Pfam" id="PF04055">
    <property type="entry name" value="Radical_SAM"/>
    <property type="match status" value="1"/>
</dbReference>
<dbReference type="SFLD" id="SFLDF00275">
    <property type="entry name" value="adenosine_C2_methyltransferase"/>
    <property type="match status" value="1"/>
</dbReference>
<feature type="binding site" evidence="12">
    <location>
        <begin position="159"/>
        <end position="160"/>
    </location>
    <ligand>
        <name>S-adenosyl-L-methionine</name>
        <dbReference type="ChEBI" id="CHEBI:59789"/>
    </ligand>
</feature>
<dbReference type="GO" id="GO:0030488">
    <property type="term" value="P:tRNA methylation"/>
    <property type="evidence" value="ECO:0007669"/>
    <property type="project" value="UniProtKB-UniRule"/>
</dbReference>
<reference evidence="14 15" key="1">
    <citation type="submission" date="2017-04" db="EMBL/GenBank/DDBJ databases">
        <title>Monoglobus pectinilyticus 14 draft genome.</title>
        <authorList>
            <person name="Kim C."/>
            <person name="Rosendale D.I."/>
            <person name="Kelly W.J."/>
            <person name="Tannock G.W."/>
            <person name="Patchett M.L."/>
            <person name="Jordens J.Z."/>
        </authorList>
    </citation>
    <scope>NUCLEOTIDE SEQUENCE [LARGE SCALE GENOMIC DNA]</scope>
    <source>
        <strain evidence="14 15">14</strain>
    </source>
</reference>
<dbReference type="GO" id="GO:0046872">
    <property type="term" value="F:metal ion binding"/>
    <property type="evidence" value="ECO:0007669"/>
    <property type="project" value="UniProtKB-KW"/>
</dbReference>
<evidence type="ECO:0000256" key="12">
    <source>
        <dbReference type="HAMAP-Rule" id="MF_01849"/>
    </source>
</evidence>
<evidence type="ECO:0000256" key="7">
    <source>
        <dbReference type="ARBA" id="ARBA00022691"/>
    </source>
</evidence>
<evidence type="ECO:0000259" key="13">
    <source>
        <dbReference type="PROSITE" id="PS51918"/>
    </source>
</evidence>
<dbReference type="PANTHER" id="PTHR30544:SF5">
    <property type="entry name" value="RADICAL SAM CORE DOMAIN-CONTAINING PROTEIN"/>
    <property type="match status" value="1"/>
</dbReference>
<comment type="miscellaneous">
    <text evidence="12">Reaction proceeds by a ping-pong mechanism involving intermediate methylation of a conserved cysteine residue.</text>
</comment>
<dbReference type="EC" id="2.1.1.192" evidence="12"/>
<feature type="domain" description="Radical SAM core" evidence="13">
    <location>
        <begin position="98"/>
        <end position="328"/>
    </location>
</feature>
<dbReference type="PIRSF" id="PIRSF006004">
    <property type="entry name" value="CHP00048"/>
    <property type="match status" value="1"/>
</dbReference>
<dbReference type="EMBL" id="CP020991">
    <property type="protein sequence ID" value="AUO18305.1"/>
    <property type="molecule type" value="Genomic_DNA"/>
</dbReference>
<keyword evidence="6 12" id="KW-0808">Transferase</keyword>
<dbReference type="Gene3D" id="1.10.150.530">
    <property type="match status" value="1"/>
</dbReference>
<keyword evidence="15" id="KW-1185">Reference proteome</keyword>
<sequence length="340" mass="38511">MDKINLKDLTLEELQDYIINLGEPKFRALQIYKWIYSGVRNFEEMTNISKTLRDKLKSNTTIGNLAINKKFISTLDGTRRYLIQLSDNNYIESVLMKYKHGYSICISSQVGCAMGCKFCASTKNGKIRNLSAGEIIDQIITVERDVGERISNVVMMGVGEPLDNFDNIVKFIKNVNNPNGLNIGQRHITISTCGIVERIYELADLNFQITLAISLHATNDETRNDIMPVNKKYNILKLLEACKYYVNKTGRRITFEYTLINKKNDYTQNAEELSNLLKGILCHVNLIPVNSVYGTGFVPGSERNIREFQNILEKNGIPATVRREMGSDISAACGQLRSQI</sequence>
<dbReference type="Pfam" id="PF21016">
    <property type="entry name" value="RlmN_N"/>
    <property type="match status" value="1"/>
</dbReference>
<comment type="catalytic activity">
    <reaction evidence="12">
        <text>adenosine(2503) in 23S rRNA + 2 reduced [2Fe-2S]-[ferredoxin] + 2 S-adenosyl-L-methionine = 2-methyladenosine(2503) in 23S rRNA + 5'-deoxyadenosine + L-methionine + 2 oxidized [2Fe-2S]-[ferredoxin] + S-adenosyl-L-homocysteine</text>
        <dbReference type="Rhea" id="RHEA:42916"/>
        <dbReference type="Rhea" id="RHEA-COMP:10000"/>
        <dbReference type="Rhea" id="RHEA-COMP:10001"/>
        <dbReference type="Rhea" id="RHEA-COMP:10152"/>
        <dbReference type="Rhea" id="RHEA-COMP:10282"/>
        <dbReference type="ChEBI" id="CHEBI:17319"/>
        <dbReference type="ChEBI" id="CHEBI:33737"/>
        <dbReference type="ChEBI" id="CHEBI:33738"/>
        <dbReference type="ChEBI" id="CHEBI:57844"/>
        <dbReference type="ChEBI" id="CHEBI:57856"/>
        <dbReference type="ChEBI" id="CHEBI:59789"/>
        <dbReference type="ChEBI" id="CHEBI:74411"/>
        <dbReference type="ChEBI" id="CHEBI:74497"/>
        <dbReference type="EC" id="2.1.1.192"/>
    </reaction>
</comment>
<dbReference type="InterPro" id="IPR013785">
    <property type="entry name" value="Aldolase_TIM"/>
</dbReference>
<dbReference type="InterPro" id="IPR048641">
    <property type="entry name" value="RlmN_N"/>
</dbReference>
<keyword evidence="12" id="KW-1015">Disulfide bond</keyword>
<keyword evidence="5 12" id="KW-0489">Methyltransferase</keyword>
<evidence type="ECO:0000256" key="4">
    <source>
        <dbReference type="ARBA" id="ARBA00022552"/>
    </source>
</evidence>
<keyword evidence="7 12" id="KW-0949">S-adenosyl-L-methionine</keyword>
<keyword evidence="4 12" id="KW-0698">rRNA processing</keyword>
<comment type="function">
    <text evidence="12">Specifically methylates position 2 of adenine 2503 in 23S rRNA and position 2 of adenine 37 in tRNAs.</text>
</comment>
<dbReference type="GO" id="GO:0070040">
    <property type="term" value="F:rRNA (adenine(2503)-C2-)-methyltransferase activity"/>
    <property type="evidence" value="ECO:0007669"/>
    <property type="project" value="UniProtKB-UniRule"/>
</dbReference>
<dbReference type="GeneID" id="98061553"/>
<keyword evidence="2 12" id="KW-0004">4Fe-4S</keyword>
<dbReference type="FunFam" id="3.20.20.70:FF:000014">
    <property type="entry name" value="Probable dual-specificity RNA methyltransferase RlmN"/>
    <property type="match status" value="1"/>
</dbReference>
<evidence type="ECO:0000256" key="9">
    <source>
        <dbReference type="ARBA" id="ARBA00022723"/>
    </source>
</evidence>
<evidence type="ECO:0000313" key="14">
    <source>
        <dbReference type="EMBL" id="AUO18305.1"/>
    </source>
</evidence>
<accession>A0A2K9NZ34</accession>
<feature type="binding site" evidence="12">
    <location>
        <position position="191"/>
    </location>
    <ligand>
        <name>S-adenosyl-L-methionine</name>
        <dbReference type="ChEBI" id="CHEBI:59789"/>
    </ligand>
</feature>
<keyword evidence="11 12" id="KW-0411">Iron-sulfur</keyword>
<comment type="similarity">
    <text evidence="12">Belongs to the radical SAM superfamily. RlmN family.</text>
</comment>
<feature type="active site" description="Proton acceptor" evidence="12">
    <location>
        <position position="92"/>
    </location>
</feature>
<organism evidence="14 15">
    <name type="scientific">Monoglobus pectinilyticus</name>
    <dbReference type="NCBI Taxonomy" id="1981510"/>
    <lineage>
        <taxon>Bacteria</taxon>
        <taxon>Bacillati</taxon>
        <taxon>Bacillota</taxon>
        <taxon>Clostridia</taxon>
        <taxon>Monoglobales</taxon>
        <taxon>Monoglobaceae</taxon>
        <taxon>Monoglobus</taxon>
    </lineage>
</organism>
<dbReference type="GO" id="GO:0019843">
    <property type="term" value="F:rRNA binding"/>
    <property type="evidence" value="ECO:0007669"/>
    <property type="project" value="UniProtKB-UniRule"/>
</dbReference>
<comment type="subcellular location">
    <subcellularLocation>
        <location evidence="1 12">Cytoplasm</location>
    </subcellularLocation>
</comment>
<evidence type="ECO:0000256" key="8">
    <source>
        <dbReference type="ARBA" id="ARBA00022694"/>
    </source>
</evidence>
<feature type="binding site" evidence="12">
    <location>
        <position position="112"/>
    </location>
    <ligand>
        <name>[4Fe-4S] cluster</name>
        <dbReference type="ChEBI" id="CHEBI:49883"/>
        <note>4Fe-4S-S-AdoMet</note>
    </ligand>
</feature>
<dbReference type="InterPro" id="IPR007197">
    <property type="entry name" value="rSAM"/>
</dbReference>
<evidence type="ECO:0000256" key="1">
    <source>
        <dbReference type="ARBA" id="ARBA00004496"/>
    </source>
</evidence>
<evidence type="ECO:0000313" key="15">
    <source>
        <dbReference type="Proteomes" id="UP000235589"/>
    </source>
</evidence>
<comment type="cofactor">
    <cofactor evidence="12">
        <name>[4Fe-4S] cluster</name>
        <dbReference type="ChEBI" id="CHEBI:49883"/>
    </cofactor>
    <text evidence="12">Binds 1 [4Fe-4S] cluster. The cluster is coordinated with 3 cysteines and an exchangeable S-adenosyl-L-methionine.</text>
</comment>
<dbReference type="InterPro" id="IPR027492">
    <property type="entry name" value="RNA_MTrfase_RlmN"/>
</dbReference>
<dbReference type="CDD" id="cd01335">
    <property type="entry name" value="Radical_SAM"/>
    <property type="match status" value="1"/>
</dbReference>
<dbReference type="GO" id="GO:0051539">
    <property type="term" value="F:4 iron, 4 sulfur cluster binding"/>
    <property type="evidence" value="ECO:0007669"/>
    <property type="project" value="UniProtKB-UniRule"/>
</dbReference>
<keyword evidence="10 12" id="KW-0408">Iron</keyword>
<evidence type="ECO:0000256" key="2">
    <source>
        <dbReference type="ARBA" id="ARBA00022485"/>
    </source>
</evidence>
<dbReference type="InterPro" id="IPR040072">
    <property type="entry name" value="Methyltransferase_A"/>
</dbReference>
<feature type="binding site" evidence="12">
    <location>
        <position position="119"/>
    </location>
    <ligand>
        <name>[4Fe-4S] cluster</name>
        <dbReference type="ChEBI" id="CHEBI:49883"/>
        <note>4Fe-4S-S-AdoMet</note>
    </ligand>
</feature>
<dbReference type="GO" id="GO:0070475">
    <property type="term" value="P:rRNA base methylation"/>
    <property type="evidence" value="ECO:0007669"/>
    <property type="project" value="UniProtKB-UniRule"/>
</dbReference>
<name>A0A2K9NZ34_9FIRM</name>
<feature type="binding site" evidence="12">
    <location>
        <begin position="214"/>
        <end position="216"/>
    </location>
    <ligand>
        <name>S-adenosyl-L-methionine</name>
        <dbReference type="ChEBI" id="CHEBI:59789"/>
    </ligand>
</feature>
<comment type="caution">
    <text evidence="12">Lacks conserved residue(s) required for the propagation of feature annotation.</text>
</comment>
<protein>
    <recommendedName>
        <fullName evidence="12">Probable dual-specificity RNA methyltransferase RlmN</fullName>
        <ecNumber evidence="12">2.1.1.192</ecNumber>
    </recommendedName>
    <alternativeName>
        <fullName evidence="12">23S rRNA (adenine(2503)-C(2))-methyltransferase</fullName>
    </alternativeName>
    <alternativeName>
        <fullName evidence="12">23S rRNA m2A2503 methyltransferase</fullName>
    </alternativeName>
    <alternativeName>
        <fullName evidence="12">Ribosomal RNA large subunit methyltransferase N</fullName>
    </alternativeName>
    <alternativeName>
        <fullName evidence="12">tRNA (adenine(37)-C(2))-methyltransferase</fullName>
    </alternativeName>
    <alternativeName>
        <fullName evidence="12">tRNA m2A37 methyltransferase</fullName>
    </alternativeName>
</protein>
<gene>
    <name evidence="12" type="primary">rlmN</name>
    <name evidence="14" type="ORF">B9O19_00120</name>
</gene>
<dbReference type="Proteomes" id="UP000235589">
    <property type="component" value="Chromosome"/>
</dbReference>
<proteinExistence type="inferred from homology"/>
<dbReference type="OrthoDB" id="9793973at2"/>
<dbReference type="SFLD" id="SFLDS00029">
    <property type="entry name" value="Radical_SAM"/>
    <property type="match status" value="1"/>
</dbReference>
<evidence type="ECO:0000256" key="10">
    <source>
        <dbReference type="ARBA" id="ARBA00023004"/>
    </source>
</evidence>
<dbReference type="PROSITE" id="PS51918">
    <property type="entry name" value="RADICAL_SAM"/>
    <property type="match status" value="1"/>
</dbReference>
<dbReference type="GO" id="GO:0000049">
    <property type="term" value="F:tRNA binding"/>
    <property type="evidence" value="ECO:0007669"/>
    <property type="project" value="UniProtKB-UniRule"/>
</dbReference>
<dbReference type="GO" id="GO:0002935">
    <property type="term" value="F:tRNA (adenine(37)-C2)-methyltransferase activity"/>
    <property type="evidence" value="ECO:0007669"/>
    <property type="project" value="UniProtKB-UniRule"/>
</dbReference>
<dbReference type="InterPro" id="IPR058240">
    <property type="entry name" value="rSAM_sf"/>
</dbReference>
<feature type="binding site" evidence="12">
    <location>
        <position position="116"/>
    </location>
    <ligand>
        <name>[4Fe-4S] cluster</name>
        <dbReference type="ChEBI" id="CHEBI:49883"/>
        <note>4Fe-4S-S-AdoMet</note>
    </ligand>
</feature>
<feature type="active site" description="S-methylcysteine intermediate" evidence="12">
    <location>
        <position position="333"/>
    </location>
</feature>
<dbReference type="KEGG" id="mpec:B9O19_00120"/>
<dbReference type="SFLD" id="SFLDG01062">
    <property type="entry name" value="methyltransferase_(Class_A)"/>
    <property type="match status" value="1"/>
</dbReference>
<dbReference type="PANTHER" id="PTHR30544">
    <property type="entry name" value="23S RRNA METHYLTRANSFERASE"/>
    <property type="match status" value="1"/>
</dbReference>
<dbReference type="InterPro" id="IPR004383">
    <property type="entry name" value="rRNA_lsu_MTrfase_RlmN/Cfr"/>
</dbReference>
<keyword evidence="9 12" id="KW-0479">Metal-binding</keyword>
<dbReference type="AlphaFoldDB" id="A0A2K9NZ34"/>